<comment type="similarity">
    <text evidence="2">Belongs to the binding-protein-dependent transport system permease family. CysTW subfamily.</text>
</comment>
<comment type="subcellular location">
    <subcellularLocation>
        <location evidence="1 8">Cell membrane</location>
        <topology evidence="1 8">Multi-pass membrane protein</topology>
    </subcellularLocation>
</comment>
<feature type="transmembrane region" description="Helical" evidence="8">
    <location>
        <begin position="66"/>
        <end position="88"/>
    </location>
</feature>
<dbReference type="InterPro" id="IPR035906">
    <property type="entry name" value="MetI-like_sf"/>
</dbReference>
<feature type="transmembrane region" description="Helical" evidence="8">
    <location>
        <begin position="21"/>
        <end position="46"/>
    </location>
</feature>
<evidence type="ECO:0000313" key="11">
    <source>
        <dbReference type="Proteomes" id="UP001500620"/>
    </source>
</evidence>
<evidence type="ECO:0000256" key="1">
    <source>
        <dbReference type="ARBA" id="ARBA00004651"/>
    </source>
</evidence>
<sequence>MTTPAVNTVRARSFTDRARRCGPWLAVAPFLIVMLIGLVLPVIALATGAFEGDSLKSSLGSGYRSAFWGSVKLSVVCAVLGAVVGLLVARAVLSGGTVLRRLVLTASGVLANFGGVPLAFMFIASIGNAGIVTGLLHDWTGFDLADSPFSLYQFGGLAVVYLYFLVPLMVIVIAPALDGVRAEWSEAAENLGATRWQYWRHVAGPLLAPPVMAGALLLFCGSLSAFATAQAMVGATVPLVTLQIANALSGNVSADNAGVGAALAIEMIVLVAIVMAAYWTIERRTARWLR</sequence>
<feature type="transmembrane region" description="Helical" evidence="8">
    <location>
        <begin position="257"/>
        <end position="281"/>
    </location>
</feature>
<gene>
    <name evidence="10" type="ORF">GCM10022255_064240</name>
</gene>
<keyword evidence="7 8" id="KW-0472">Membrane</keyword>
<dbReference type="CDD" id="cd06261">
    <property type="entry name" value="TM_PBP2"/>
    <property type="match status" value="1"/>
</dbReference>
<dbReference type="SUPFAM" id="SSF161098">
    <property type="entry name" value="MetI-like"/>
    <property type="match status" value="1"/>
</dbReference>
<dbReference type="PROSITE" id="PS50928">
    <property type="entry name" value="ABC_TM1"/>
    <property type="match status" value="1"/>
</dbReference>
<feature type="transmembrane region" description="Helical" evidence="8">
    <location>
        <begin position="151"/>
        <end position="174"/>
    </location>
</feature>
<evidence type="ECO:0000259" key="9">
    <source>
        <dbReference type="PROSITE" id="PS50928"/>
    </source>
</evidence>
<keyword evidence="11" id="KW-1185">Reference proteome</keyword>
<dbReference type="EMBL" id="BAABAT010000021">
    <property type="protein sequence ID" value="GAA4255427.1"/>
    <property type="molecule type" value="Genomic_DNA"/>
</dbReference>
<dbReference type="Proteomes" id="UP001500620">
    <property type="component" value="Unassembled WGS sequence"/>
</dbReference>
<evidence type="ECO:0000256" key="8">
    <source>
        <dbReference type="RuleBase" id="RU363032"/>
    </source>
</evidence>
<protein>
    <submittedName>
        <fullName evidence="10">ABC transporter permease subunit</fullName>
    </submittedName>
</protein>
<accession>A0ABP8DGS6</accession>
<evidence type="ECO:0000256" key="4">
    <source>
        <dbReference type="ARBA" id="ARBA00022475"/>
    </source>
</evidence>
<evidence type="ECO:0000313" key="10">
    <source>
        <dbReference type="EMBL" id="GAA4255427.1"/>
    </source>
</evidence>
<keyword evidence="3 8" id="KW-0813">Transport</keyword>
<evidence type="ECO:0000256" key="6">
    <source>
        <dbReference type="ARBA" id="ARBA00022989"/>
    </source>
</evidence>
<evidence type="ECO:0000256" key="5">
    <source>
        <dbReference type="ARBA" id="ARBA00022692"/>
    </source>
</evidence>
<keyword evidence="5 8" id="KW-0812">Transmembrane</keyword>
<feature type="transmembrane region" description="Helical" evidence="8">
    <location>
        <begin position="215"/>
        <end position="237"/>
    </location>
</feature>
<evidence type="ECO:0000256" key="3">
    <source>
        <dbReference type="ARBA" id="ARBA00022448"/>
    </source>
</evidence>
<feature type="transmembrane region" description="Helical" evidence="8">
    <location>
        <begin position="109"/>
        <end position="131"/>
    </location>
</feature>
<reference evidence="11" key="1">
    <citation type="journal article" date="2019" name="Int. J. Syst. Evol. Microbiol.">
        <title>The Global Catalogue of Microorganisms (GCM) 10K type strain sequencing project: providing services to taxonomists for standard genome sequencing and annotation.</title>
        <authorList>
            <consortium name="The Broad Institute Genomics Platform"/>
            <consortium name="The Broad Institute Genome Sequencing Center for Infectious Disease"/>
            <person name="Wu L."/>
            <person name="Ma J."/>
        </authorList>
    </citation>
    <scope>NUCLEOTIDE SEQUENCE [LARGE SCALE GENOMIC DNA]</scope>
    <source>
        <strain evidence="11">JCM 17441</strain>
    </source>
</reference>
<evidence type="ECO:0000256" key="7">
    <source>
        <dbReference type="ARBA" id="ARBA00023136"/>
    </source>
</evidence>
<organism evidence="10 11">
    <name type="scientific">Dactylosporangium darangshiense</name>
    <dbReference type="NCBI Taxonomy" id="579108"/>
    <lineage>
        <taxon>Bacteria</taxon>
        <taxon>Bacillati</taxon>
        <taxon>Actinomycetota</taxon>
        <taxon>Actinomycetes</taxon>
        <taxon>Micromonosporales</taxon>
        <taxon>Micromonosporaceae</taxon>
        <taxon>Dactylosporangium</taxon>
    </lineage>
</organism>
<evidence type="ECO:0000256" key="2">
    <source>
        <dbReference type="ARBA" id="ARBA00007069"/>
    </source>
</evidence>
<dbReference type="Pfam" id="PF00528">
    <property type="entry name" value="BPD_transp_1"/>
    <property type="match status" value="1"/>
</dbReference>
<dbReference type="PANTHER" id="PTHR42929">
    <property type="entry name" value="INNER MEMBRANE ABC TRANSPORTER PERMEASE PROTEIN YDCU-RELATED-RELATED"/>
    <property type="match status" value="1"/>
</dbReference>
<proteinExistence type="inferred from homology"/>
<name>A0ABP8DGS6_9ACTN</name>
<dbReference type="InterPro" id="IPR000515">
    <property type="entry name" value="MetI-like"/>
</dbReference>
<comment type="caution">
    <text evidence="10">The sequence shown here is derived from an EMBL/GenBank/DDBJ whole genome shotgun (WGS) entry which is preliminary data.</text>
</comment>
<keyword evidence="4" id="KW-1003">Cell membrane</keyword>
<feature type="domain" description="ABC transmembrane type-1" evidence="9">
    <location>
        <begin position="67"/>
        <end position="278"/>
    </location>
</feature>
<dbReference type="Gene3D" id="1.10.3720.10">
    <property type="entry name" value="MetI-like"/>
    <property type="match status" value="1"/>
</dbReference>
<dbReference type="RefSeq" id="WP_345132439.1">
    <property type="nucleotide sequence ID" value="NZ_BAABAT010000021.1"/>
</dbReference>
<keyword evidence="6 8" id="KW-1133">Transmembrane helix</keyword>
<dbReference type="PANTHER" id="PTHR42929:SF1">
    <property type="entry name" value="INNER MEMBRANE ABC TRANSPORTER PERMEASE PROTEIN YDCU-RELATED"/>
    <property type="match status" value="1"/>
</dbReference>